<dbReference type="EMBL" id="JACHNB010000001">
    <property type="protein sequence ID" value="MBB4741000.1"/>
    <property type="molecule type" value="Genomic_DNA"/>
</dbReference>
<keyword evidence="1" id="KW-0689">Ribosomal protein</keyword>
<gene>
    <name evidence="1" type="ORF">BJY16_004459</name>
</gene>
<protein>
    <submittedName>
        <fullName evidence="1">Ribosomal protein L37E</fullName>
    </submittedName>
</protein>
<proteinExistence type="predicted"/>
<keyword evidence="1" id="KW-0687">Ribonucleoprotein</keyword>
<evidence type="ECO:0000313" key="1">
    <source>
        <dbReference type="EMBL" id="MBB4741000.1"/>
    </source>
</evidence>
<evidence type="ECO:0000313" key="2">
    <source>
        <dbReference type="Proteomes" id="UP000546162"/>
    </source>
</evidence>
<dbReference type="GO" id="GO:0005840">
    <property type="term" value="C:ribosome"/>
    <property type="evidence" value="ECO:0007669"/>
    <property type="project" value="UniProtKB-KW"/>
</dbReference>
<dbReference type="Proteomes" id="UP000546162">
    <property type="component" value="Unassembled WGS sequence"/>
</dbReference>
<keyword evidence="2" id="KW-1185">Reference proteome</keyword>
<organism evidence="1 2">
    <name type="scientific">Actinoplanes octamycinicus</name>
    <dbReference type="NCBI Taxonomy" id="135948"/>
    <lineage>
        <taxon>Bacteria</taxon>
        <taxon>Bacillati</taxon>
        <taxon>Actinomycetota</taxon>
        <taxon>Actinomycetes</taxon>
        <taxon>Micromonosporales</taxon>
        <taxon>Micromonosporaceae</taxon>
        <taxon>Actinoplanes</taxon>
    </lineage>
</organism>
<comment type="caution">
    <text evidence="1">The sequence shown here is derived from an EMBL/GenBank/DDBJ whole genome shotgun (WGS) entry which is preliminary data.</text>
</comment>
<reference evidence="1 2" key="1">
    <citation type="submission" date="2020-08" db="EMBL/GenBank/DDBJ databases">
        <title>Sequencing the genomes of 1000 actinobacteria strains.</title>
        <authorList>
            <person name="Klenk H.-P."/>
        </authorList>
    </citation>
    <scope>NUCLEOTIDE SEQUENCE [LARGE SCALE GENOMIC DNA]</scope>
    <source>
        <strain evidence="1 2">DSM 45809</strain>
    </source>
</reference>
<dbReference type="RefSeq" id="WP_185041538.1">
    <property type="nucleotide sequence ID" value="NZ_BAABFG010000005.1"/>
</dbReference>
<sequence>MTVGMTTEDAGCVCGHPFAAHQHYRAGSECALCGPQRCPRFRRSRWWRRLLPAS</sequence>
<accession>A0A7W7M8N9</accession>
<dbReference type="AlphaFoldDB" id="A0A7W7M8N9"/>
<name>A0A7W7M8N9_9ACTN</name>